<protein>
    <submittedName>
        <fullName evidence="2">Uncharacterized protein</fullName>
    </submittedName>
</protein>
<feature type="compositionally biased region" description="Low complexity" evidence="1">
    <location>
        <begin position="70"/>
        <end position="82"/>
    </location>
</feature>
<evidence type="ECO:0000256" key="1">
    <source>
        <dbReference type="SAM" id="MobiDB-lite"/>
    </source>
</evidence>
<accession>A0A699Z5R8</accession>
<name>A0A699Z5R8_HAELA</name>
<organism evidence="2 3">
    <name type="scientific">Haematococcus lacustris</name>
    <name type="common">Green alga</name>
    <name type="synonym">Haematococcus pluvialis</name>
    <dbReference type="NCBI Taxonomy" id="44745"/>
    <lineage>
        <taxon>Eukaryota</taxon>
        <taxon>Viridiplantae</taxon>
        <taxon>Chlorophyta</taxon>
        <taxon>core chlorophytes</taxon>
        <taxon>Chlorophyceae</taxon>
        <taxon>CS clade</taxon>
        <taxon>Chlamydomonadales</taxon>
        <taxon>Haematococcaceae</taxon>
        <taxon>Haematococcus</taxon>
    </lineage>
</organism>
<proteinExistence type="predicted"/>
<evidence type="ECO:0000313" key="3">
    <source>
        <dbReference type="Proteomes" id="UP000485058"/>
    </source>
</evidence>
<comment type="caution">
    <text evidence="2">The sequence shown here is derived from an EMBL/GenBank/DDBJ whole genome shotgun (WGS) entry which is preliminary data.</text>
</comment>
<gene>
    <name evidence="2" type="ORF">HaLaN_06159</name>
</gene>
<feature type="region of interest" description="Disordered" evidence="1">
    <location>
        <begin position="67"/>
        <end position="100"/>
    </location>
</feature>
<dbReference type="EMBL" id="BLLF01000347">
    <property type="protein sequence ID" value="GFH10782.1"/>
    <property type="molecule type" value="Genomic_DNA"/>
</dbReference>
<keyword evidence="3" id="KW-1185">Reference proteome</keyword>
<dbReference type="Proteomes" id="UP000485058">
    <property type="component" value="Unassembled WGS sequence"/>
</dbReference>
<sequence>MLQQSALPGVSPFTGRCIPRALPPSSAAECTRFRLARPCVAISALPPQGEEISDAMKADLERYRRQEALQRAAQPASSSQQADGTPSPSSGIKELVDKANTSGTGSSPVLDAWYPLWPSLWQGSIGLLMAGALTASQLHAASCCLGLPGRKGSEAGFEADLSFNISKATEACTSSTCWLTGGGPHQVPFEGALCRCSWRCERDVAE</sequence>
<reference evidence="2 3" key="1">
    <citation type="submission" date="2020-02" db="EMBL/GenBank/DDBJ databases">
        <title>Draft genome sequence of Haematococcus lacustris strain NIES-144.</title>
        <authorList>
            <person name="Morimoto D."/>
            <person name="Nakagawa S."/>
            <person name="Yoshida T."/>
            <person name="Sawayama S."/>
        </authorList>
    </citation>
    <scope>NUCLEOTIDE SEQUENCE [LARGE SCALE GENOMIC DNA]</scope>
    <source>
        <strain evidence="2 3">NIES-144</strain>
    </source>
</reference>
<evidence type="ECO:0000313" key="2">
    <source>
        <dbReference type="EMBL" id="GFH10782.1"/>
    </source>
</evidence>
<dbReference type="AlphaFoldDB" id="A0A699Z5R8"/>